<keyword evidence="7" id="KW-0472">Membrane</keyword>
<organism evidence="8 9">
    <name type="scientific">Diplodia intermedia</name>
    <dbReference type="NCBI Taxonomy" id="856260"/>
    <lineage>
        <taxon>Eukaryota</taxon>
        <taxon>Fungi</taxon>
        <taxon>Dikarya</taxon>
        <taxon>Ascomycota</taxon>
        <taxon>Pezizomycotina</taxon>
        <taxon>Dothideomycetes</taxon>
        <taxon>Dothideomycetes incertae sedis</taxon>
        <taxon>Botryosphaeriales</taxon>
        <taxon>Botryosphaeriaceae</taxon>
        <taxon>Diplodia</taxon>
    </lineage>
</organism>
<dbReference type="EMBL" id="JAKEKT020000013">
    <property type="protein sequence ID" value="KAL1647040.1"/>
    <property type="molecule type" value="Genomic_DNA"/>
</dbReference>
<dbReference type="Pfam" id="PF00067">
    <property type="entry name" value="p450"/>
    <property type="match status" value="1"/>
</dbReference>
<evidence type="ECO:0000256" key="2">
    <source>
        <dbReference type="ARBA" id="ARBA00010617"/>
    </source>
</evidence>
<dbReference type="PROSITE" id="PS00086">
    <property type="entry name" value="CYTOCHROME_P450"/>
    <property type="match status" value="1"/>
</dbReference>
<dbReference type="PANTHER" id="PTHR24305:SF96">
    <property type="entry name" value="CYTOCHROME P450 MONOOXYGENASE STCB-RELATED"/>
    <property type="match status" value="1"/>
</dbReference>
<evidence type="ECO:0000256" key="7">
    <source>
        <dbReference type="SAM" id="Phobius"/>
    </source>
</evidence>
<comment type="cofactor">
    <cofactor evidence="1">
        <name>heme</name>
        <dbReference type="ChEBI" id="CHEBI:30413"/>
    </cofactor>
</comment>
<keyword evidence="6" id="KW-0503">Monooxygenase</keyword>
<keyword evidence="7" id="KW-1133">Transmembrane helix</keyword>
<keyword evidence="6" id="KW-0349">Heme</keyword>
<evidence type="ECO:0000313" key="8">
    <source>
        <dbReference type="EMBL" id="KAL1647040.1"/>
    </source>
</evidence>
<dbReference type="PANTHER" id="PTHR24305">
    <property type="entry name" value="CYTOCHROME P450"/>
    <property type="match status" value="1"/>
</dbReference>
<dbReference type="InterPro" id="IPR017972">
    <property type="entry name" value="Cyt_P450_CS"/>
</dbReference>
<evidence type="ECO:0008006" key="10">
    <source>
        <dbReference type="Google" id="ProtNLM"/>
    </source>
</evidence>
<dbReference type="InterPro" id="IPR036396">
    <property type="entry name" value="Cyt_P450_sf"/>
</dbReference>
<dbReference type="PRINTS" id="PR00385">
    <property type="entry name" value="P450"/>
</dbReference>
<reference evidence="8 9" key="1">
    <citation type="journal article" date="2023" name="Plant Dis.">
        <title>First Report of Diplodia intermedia Causing Canker and Dieback Diseases on Apple Trees in Canada.</title>
        <authorList>
            <person name="Ellouze W."/>
            <person name="Ilyukhin E."/>
            <person name="Sulman M."/>
            <person name="Ali S."/>
        </authorList>
    </citation>
    <scope>NUCLEOTIDE SEQUENCE [LARGE SCALE GENOMIC DNA]</scope>
    <source>
        <strain evidence="8 9">M45-28</strain>
    </source>
</reference>
<dbReference type="Proteomes" id="UP001521184">
    <property type="component" value="Unassembled WGS sequence"/>
</dbReference>
<protein>
    <recommendedName>
        <fullName evidence="10">Cytochrome P450</fullName>
    </recommendedName>
</protein>
<dbReference type="InterPro" id="IPR002401">
    <property type="entry name" value="Cyt_P450_E_grp-I"/>
</dbReference>
<dbReference type="InterPro" id="IPR050121">
    <property type="entry name" value="Cytochrome_P450_monoxygenase"/>
</dbReference>
<sequence>MHSSILSAIQSAKPQDVISLGTTISLVTLTAIIYLLASCTYNIFFHPLRHIPGPFVARISRLWSRIGNMHGTKSHRIHAAHQTHGGVVRIGPNELSFASAAATKQIYASDAAAAVFAKEASFYRAKRIHHEDHLFSFRDAAAHRHRRKLLQRGFSPATMLEFEPHVAAKIAAMLDHWSRMTAGEEKGVVDAVPWAHWLGFDVVHHLMFDADPGCVARAREHWVVRCLRSWRPTFALKELVPALERWGPYVPGRVGGYFRDVRAWKEYCVGVVRRCRARGTQTPFLRHVLGGKRDAFLGRELTDGEVAEECMGGLFGGSGTTANTFVYLLWAVLRRPPVMARLQEELEAAFGHGGRRLVPPAVECARLPYLQAVVNETLRCYPTIIATKPRTALRDTVVAGVSVPKGTIVGSQNYTVLRDATAFPDPENFFPERWLEVEGDELRREAFTPFSVGPRACIGINLAKMELNKLVAAFFLRFNAEVDESMRDEDMRMYDLFSAGPSGGKLLIRLAERK</sequence>
<keyword evidence="9" id="KW-1185">Reference proteome</keyword>
<keyword evidence="5 6" id="KW-0408">Iron</keyword>
<evidence type="ECO:0000256" key="1">
    <source>
        <dbReference type="ARBA" id="ARBA00001971"/>
    </source>
</evidence>
<evidence type="ECO:0000256" key="6">
    <source>
        <dbReference type="RuleBase" id="RU000461"/>
    </source>
</evidence>
<proteinExistence type="inferred from homology"/>
<dbReference type="SUPFAM" id="SSF48264">
    <property type="entry name" value="Cytochrome P450"/>
    <property type="match status" value="1"/>
</dbReference>
<feature type="transmembrane region" description="Helical" evidence="7">
    <location>
        <begin position="17"/>
        <end position="37"/>
    </location>
</feature>
<name>A0ABR3TXP3_9PEZI</name>
<evidence type="ECO:0000256" key="3">
    <source>
        <dbReference type="ARBA" id="ARBA00022723"/>
    </source>
</evidence>
<keyword evidence="3 6" id="KW-0479">Metal-binding</keyword>
<dbReference type="Gene3D" id="1.10.630.10">
    <property type="entry name" value="Cytochrome P450"/>
    <property type="match status" value="1"/>
</dbReference>
<keyword evidence="4 6" id="KW-0560">Oxidoreductase</keyword>
<gene>
    <name evidence="8" type="ORF">SLS58_002810</name>
</gene>
<evidence type="ECO:0000256" key="4">
    <source>
        <dbReference type="ARBA" id="ARBA00023002"/>
    </source>
</evidence>
<keyword evidence="7" id="KW-0812">Transmembrane</keyword>
<dbReference type="InterPro" id="IPR001128">
    <property type="entry name" value="Cyt_P450"/>
</dbReference>
<dbReference type="PRINTS" id="PR00463">
    <property type="entry name" value="EP450I"/>
</dbReference>
<comment type="caution">
    <text evidence="8">The sequence shown here is derived from an EMBL/GenBank/DDBJ whole genome shotgun (WGS) entry which is preliminary data.</text>
</comment>
<evidence type="ECO:0000313" key="9">
    <source>
        <dbReference type="Proteomes" id="UP001521184"/>
    </source>
</evidence>
<comment type="similarity">
    <text evidence="2 6">Belongs to the cytochrome P450 family.</text>
</comment>
<evidence type="ECO:0000256" key="5">
    <source>
        <dbReference type="ARBA" id="ARBA00023004"/>
    </source>
</evidence>
<accession>A0ABR3TXP3</accession>